<accession>A0A346AW37</accession>
<dbReference type="EMBL" id="CP029462">
    <property type="protein sequence ID" value="AXL20080.1"/>
    <property type="molecule type" value="Genomic_DNA"/>
</dbReference>
<dbReference type="InterPro" id="IPR029063">
    <property type="entry name" value="SAM-dependent_MTases_sf"/>
</dbReference>
<evidence type="ECO:0000256" key="1">
    <source>
        <dbReference type="ARBA" id="ARBA00022603"/>
    </source>
</evidence>
<dbReference type="PANTHER" id="PTHR43836">
    <property type="entry name" value="CATECHOL O-METHYLTRANSFERASE 1-RELATED"/>
    <property type="match status" value="1"/>
</dbReference>
<dbReference type="Proteomes" id="UP000254337">
    <property type="component" value="Chromosome"/>
</dbReference>
<protein>
    <submittedName>
        <fullName evidence="4">O-methyltransferase</fullName>
    </submittedName>
</protein>
<gene>
    <name evidence="4" type="ORF">DKB62_00010</name>
</gene>
<dbReference type="CDD" id="cd02440">
    <property type="entry name" value="AdoMet_MTases"/>
    <property type="match status" value="1"/>
</dbReference>
<dbReference type="OrthoDB" id="9799672at2"/>
<evidence type="ECO:0000256" key="2">
    <source>
        <dbReference type="ARBA" id="ARBA00022679"/>
    </source>
</evidence>
<evidence type="ECO:0000256" key="3">
    <source>
        <dbReference type="ARBA" id="ARBA00022691"/>
    </source>
</evidence>
<dbReference type="RefSeq" id="WP_107195547.1">
    <property type="nucleotide sequence ID" value="NZ_CP029462.1"/>
</dbReference>
<evidence type="ECO:0000313" key="5">
    <source>
        <dbReference type="Proteomes" id="UP000254337"/>
    </source>
</evidence>
<dbReference type="AlphaFoldDB" id="A0A346AW37"/>
<dbReference type="InterPro" id="IPR002935">
    <property type="entry name" value="SAM_O-MeTrfase"/>
</dbReference>
<keyword evidence="3" id="KW-0949">S-adenosyl-L-methionine</keyword>
<dbReference type="SUPFAM" id="SSF53335">
    <property type="entry name" value="S-adenosyl-L-methionine-dependent methyltransferases"/>
    <property type="match status" value="1"/>
</dbReference>
<dbReference type="PANTHER" id="PTHR43836:SF2">
    <property type="entry name" value="CATECHOL O-METHYLTRANSFERASE 1-RELATED"/>
    <property type="match status" value="1"/>
</dbReference>
<evidence type="ECO:0000313" key="4">
    <source>
        <dbReference type="EMBL" id="AXL20080.1"/>
    </source>
</evidence>
<keyword evidence="1 4" id="KW-0489">Methyltransferase</keyword>
<dbReference type="Gene3D" id="3.40.50.150">
    <property type="entry name" value="Vaccinia Virus protein VP39"/>
    <property type="match status" value="1"/>
</dbReference>
<reference evidence="4 5" key="1">
    <citation type="submission" date="2018-05" db="EMBL/GenBank/DDBJ databases">
        <title>Complete genome sequence of Megasphaera sp. AJH120T, isolated from the ceca of a chicken.</title>
        <authorList>
            <person name="Maki J."/>
            <person name="Looft T."/>
        </authorList>
    </citation>
    <scope>NUCLEOTIDE SEQUENCE [LARGE SCALE GENOMIC DNA]</scope>
    <source>
        <strain evidence="4 5">AJH120</strain>
    </source>
</reference>
<dbReference type="PROSITE" id="PS51682">
    <property type="entry name" value="SAM_OMT_I"/>
    <property type="match status" value="1"/>
</dbReference>
<name>A0A346AW37_9FIRM</name>
<keyword evidence="5" id="KW-1185">Reference proteome</keyword>
<keyword evidence="2 4" id="KW-0808">Transferase</keyword>
<dbReference type="Pfam" id="PF01596">
    <property type="entry name" value="Methyltransf_3"/>
    <property type="match status" value="1"/>
</dbReference>
<sequence length="196" mass="21953">MTELWDEMKAYAKIHQVPILRDAELPLFRGLVTAARPSSVLEIGAAIAYSTLQIASCLAAESRITTIEIDAERIAAARDFIGRSPYGPMIRLLEGDGTALLDGLDETWDFVFLDGPKGQYSRQLAKIMPKLRPGAVVVADNISYHDMFYIEGTVPHKHRTAVGRLHEFLDMIYDDDRFESVFFENGDGMTVSRWKG</sequence>
<dbReference type="GO" id="GO:0008171">
    <property type="term" value="F:O-methyltransferase activity"/>
    <property type="evidence" value="ECO:0007669"/>
    <property type="project" value="InterPro"/>
</dbReference>
<dbReference type="GO" id="GO:0032259">
    <property type="term" value="P:methylation"/>
    <property type="evidence" value="ECO:0007669"/>
    <property type="project" value="UniProtKB-KW"/>
</dbReference>
<dbReference type="KEGG" id="meg:DKB62_00010"/>
<proteinExistence type="predicted"/>
<organism evidence="4 5">
    <name type="scientific">Megasphaera stantonii</name>
    <dbReference type="NCBI Taxonomy" id="2144175"/>
    <lineage>
        <taxon>Bacteria</taxon>
        <taxon>Bacillati</taxon>
        <taxon>Bacillota</taxon>
        <taxon>Negativicutes</taxon>
        <taxon>Veillonellales</taxon>
        <taxon>Veillonellaceae</taxon>
        <taxon>Megasphaera</taxon>
    </lineage>
</organism>